<dbReference type="GO" id="GO:0050626">
    <property type="term" value="F:trimethylamine-N-oxide reductase (cytochrome c) activity"/>
    <property type="evidence" value="ECO:0007669"/>
    <property type="project" value="UniProtKB-EC"/>
</dbReference>
<keyword evidence="14" id="KW-1185">Reference proteome</keyword>
<dbReference type="EC" id="1.7.2.3" evidence="3"/>
<evidence type="ECO:0000256" key="2">
    <source>
        <dbReference type="ARBA" id="ARBA00010312"/>
    </source>
</evidence>
<dbReference type="InterPro" id="IPR006655">
    <property type="entry name" value="Mopterin_OxRdtase_prok_CS"/>
</dbReference>
<dbReference type="STRING" id="2718.CHUV0807_1687"/>
<feature type="domain" description="Molybdopterin dinucleotide-binding" evidence="11">
    <location>
        <begin position="682"/>
        <end position="796"/>
    </location>
</feature>
<feature type="binding site" evidence="9">
    <location>
        <position position="554"/>
    </location>
    <ligand>
        <name>Mo-bis(molybdopterin guanine dinucleotide)</name>
        <dbReference type="ChEBI" id="CHEBI:60539"/>
    </ligand>
</feature>
<evidence type="ECO:0000256" key="9">
    <source>
        <dbReference type="PIRSR" id="PIRSR606658-1"/>
    </source>
</evidence>
<protein>
    <recommendedName>
        <fullName evidence="3">trimethylamine-N-oxide reductase</fullName>
        <ecNumber evidence="3">1.7.2.3</ecNumber>
    </recommendedName>
</protein>
<evidence type="ECO:0000256" key="4">
    <source>
        <dbReference type="ARBA" id="ARBA00022505"/>
    </source>
</evidence>
<evidence type="ECO:0000256" key="3">
    <source>
        <dbReference type="ARBA" id="ARBA00011885"/>
    </source>
</evidence>
<dbReference type="GO" id="GO:0030151">
    <property type="term" value="F:molybdenum ion binding"/>
    <property type="evidence" value="ECO:0007669"/>
    <property type="project" value="TreeGrafter"/>
</dbReference>
<name>C8NAR1_CARH6</name>
<dbReference type="PROSITE" id="PS00932">
    <property type="entry name" value="MOLYBDOPTERIN_PROK_3"/>
    <property type="match status" value="1"/>
</dbReference>
<dbReference type="InterPro" id="IPR006311">
    <property type="entry name" value="TAT_signal"/>
</dbReference>
<feature type="binding site" evidence="9">
    <location>
        <position position="781"/>
    </location>
    <ligand>
        <name>Mo-bis(molybdopterin guanine dinucleotide)</name>
        <dbReference type="ChEBI" id="CHEBI:60539"/>
    </ligand>
</feature>
<feature type="binding site" evidence="9">
    <location>
        <position position="524"/>
    </location>
    <ligand>
        <name>Mo-bis(molybdopterin guanine dinucleotide)</name>
        <dbReference type="ChEBI" id="CHEBI:60539"/>
    </ligand>
</feature>
<feature type="binding site" evidence="9">
    <location>
        <position position="367"/>
    </location>
    <ligand>
        <name>Mo-bis(molybdopterin guanine dinucleotide)</name>
        <dbReference type="ChEBI" id="CHEBI:60539"/>
    </ligand>
</feature>
<dbReference type="GO" id="GO:0043546">
    <property type="term" value="F:molybdopterin cofactor binding"/>
    <property type="evidence" value="ECO:0007669"/>
    <property type="project" value="InterPro"/>
</dbReference>
<dbReference type="FunFam" id="3.40.228.10:FF:000003">
    <property type="entry name" value="Biotin sulfoxide reductase 2"/>
    <property type="match status" value="1"/>
</dbReference>
<evidence type="ECO:0000256" key="5">
    <source>
        <dbReference type="ARBA" id="ARBA00022723"/>
    </source>
</evidence>
<dbReference type="Pfam" id="PF18364">
    <property type="entry name" value="Molybdopterin_N"/>
    <property type="match status" value="1"/>
</dbReference>
<dbReference type="Pfam" id="PF01568">
    <property type="entry name" value="Molydop_binding"/>
    <property type="match status" value="1"/>
</dbReference>
<dbReference type="HOGENOM" id="CLU_000422_13_3_6"/>
<evidence type="ECO:0000313" key="13">
    <source>
        <dbReference type="EMBL" id="EEV88282.1"/>
    </source>
</evidence>
<dbReference type="GeneID" id="84790499"/>
<dbReference type="PROSITE" id="PS00490">
    <property type="entry name" value="MOLYBDOPTERIN_PROK_2"/>
    <property type="match status" value="1"/>
</dbReference>
<dbReference type="OrthoDB" id="9815647at2"/>
<feature type="binding site" evidence="9">
    <location>
        <position position="481"/>
    </location>
    <ligand>
        <name>Mo-bis(molybdopterin guanine dinucleotide)</name>
        <dbReference type="ChEBI" id="CHEBI:60539"/>
    </ligand>
</feature>
<reference evidence="13 14" key="1">
    <citation type="submission" date="2009-08" db="EMBL/GenBank/DDBJ databases">
        <authorList>
            <person name="Qin X."/>
            <person name="Bachman B."/>
            <person name="Battles P."/>
            <person name="Bell A."/>
            <person name="Bess C."/>
            <person name="Bickham C."/>
            <person name="Chaboub L."/>
            <person name="Chen D."/>
            <person name="Coyle M."/>
            <person name="Deiros D.R."/>
            <person name="Dinh H."/>
            <person name="Forbes L."/>
            <person name="Fowler G."/>
            <person name="Francisco L."/>
            <person name="Fu Q."/>
            <person name="Gubbala S."/>
            <person name="Hale W."/>
            <person name="Han Y."/>
            <person name="Hemphill L."/>
            <person name="Highlander S.K."/>
            <person name="Hirani K."/>
            <person name="Hogues M."/>
            <person name="Jackson L."/>
            <person name="Jakkamsetti A."/>
            <person name="Javaid M."/>
            <person name="Jiang H."/>
            <person name="Korchina V."/>
            <person name="Kovar C."/>
            <person name="Lara F."/>
            <person name="Lee S."/>
            <person name="Mata R."/>
            <person name="Mathew T."/>
            <person name="Moen C."/>
            <person name="Morales K."/>
            <person name="Munidasa M."/>
            <person name="Nazareth L."/>
            <person name="Ngo R."/>
            <person name="Nguyen L."/>
            <person name="Okwuonu G."/>
            <person name="Ongeri F."/>
            <person name="Patil S."/>
            <person name="Petrosino J."/>
            <person name="Pham C."/>
            <person name="Pham P."/>
            <person name="Pu L.-L."/>
            <person name="Puazo M."/>
            <person name="Raj R."/>
            <person name="Reid J."/>
            <person name="Rouhana J."/>
            <person name="Saada N."/>
            <person name="Shang Y."/>
            <person name="Simmons D."/>
            <person name="Thornton R."/>
            <person name="Warren J."/>
            <person name="Weissenberger G."/>
            <person name="Zhang J."/>
            <person name="Zhang L."/>
            <person name="Zhou C."/>
            <person name="Zhu D."/>
            <person name="Muzny D."/>
            <person name="Worley K."/>
            <person name="Gibbs R."/>
        </authorList>
    </citation>
    <scope>NUCLEOTIDE SEQUENCE [LARGE SCALE GENOMIC DNA]</scope>
    <source>
        <strain evidence="14">ATCC 15826 / DSM 8339 / NCTC 10426 / 6573</strain>
    </source>
</reference>
<keyword evidence="4 9" id="KW-0500">Molybdenum</keyword>
<dbReference type="SUPFAM" id="SSF53706">
    <property type="entry name" value="Formate dehydrogenase/DMSO reductase, domains 1-3"/>
    <property type="match status" value="1"/>
</dbReference>
<feature type="domain" description="Molybdopterin oxidoreductase N-terminal" evidence="12">
    <location>
        <begin position="45"/>
        <end position="85"/>
    </location>
</feature>
<dbReference type="InterPro" id="IPR041954">
    <property type="entry name" value="CT_DMSOR/BSOR/TMAOR"/>
</dbReference>
<accession>C8NAR1</accession>
<keyword evidence="6" id="KW-0732">Signal</keyword>
<evidence type="ECO:0000259" key="11">
    <source>
        <dbReference type="Pfam" id="PF01568"/>
    </source>
</evidence>
<dbReference type="RefSeq" id="WP_004141341.1">
    <property type="nucleotide sequence ID" value="NZ_GG694027.1"/>
</dbReference>
<dbReference type="GO" id="GO:0030288">
    <property type="term" value="C:outer membrane-bounded periplasmic space"/>
    <property type="evidence" value="ECO:0007669"/>
    <property type="project" value="TreeGrafter"/>
</dbReference>
<dbReference type="InterPro" id="IPR006658">
    <property type="entry name" value="BisC"/>
</dbReference>
<proteinExistence type="inferred from homology"/>
<dbReference type="InterPro" id="IPR050612">
    <property type="entry name" value="Prok_Mopterin_Oxidored"/>
</dbReference>
<comment type="subcellular location">
    <subcellularLocation>
        <location evidence="1">Periplasm</location>
    </subcellularLocation>
</comment>
<dbReference type="AlphaFoldDB" id="C8NAR1"/>
<dbReference type="Gene3D" id="3.40.228.10">
    <property type="entry name" value="Dimethylsulfoxide Reductase, domain 2"/>
    <property type="match status" value="1"/>
</dbReference>
<dbReference type="GO" id="GO:0009061">
    <property type="term" value="P:anaerobic respiration"/>
    <property type="evidence" value="ECO:0007669"/>
    <property type="project" value="TreeGrafter"/>
</dbReference>
<keyword evidence="5 9" id="KW-0479">Metal-binding</keyword>
<dbReference type="PANTHER" id="PTHR43742:SF10">
    <property type="entry name" value="TRIMETHYLAMINE-N-OXIDE REDUCTASE 2"/>
    <property type="match status" value="1"/>
</dbReference>
<dbReference type="SUPFAM" id="SSF50692">
    <property type="entry name" value="ADC-like"/>
    <property type="match status" value="1"/>
</dbReference>
<dbReference type="Pfam" id="PF00384">
    <property type="entry name" value="Molybdopterin"/>
    <property type="match status" value="1"/>
</dbReference>
<dbReference type="PANTHER" id="PTHR43742">
    <property type="entry name" value="TRIMETHYLAMINE-N-OXIDE REDUCTASE"/>
    <property type="match status" value="1"/>
</dbReference>
<sequence>MTTTYRTSRRNFLKTGATIGGVLVAPAFSARVFAETVKDGQTIITAAHWGPLAVVVKDGKIQSSAPAIEDLGDNPLQTVVADQVYNKVRITQPMIRKGFLDNLDNITQPDGKRGDDAFVPVSWERAYDIIEQQLRRIYASYGSQSIFAGSYGWRSAGVLHKAYTLMQRFLNLAGGYVGHLGDYSTGAAQVILPHVLGTLEVYEQQTSWEVVLDESKVVVLWGMNLYNSSQIAWSASDGQARLYLKKLKERPDIKVLNIDPTWTETADFLGKDRCEWIPTNPSSDVPLMLAICHELIRQNRHDTEFLKKYTVGYDAVRAYVFGDKDGMPKTPEWAAPITGVPAEKIRELARLFHENRTMIMAGWGIQRQHHGEQVHWMIVTLCAILGQIGLPGGGFGFSYHYSNGGAPTRRSGILPNIGNTPAQAGSGTDWLESGASKLAIPVARIADALHNPGGEYAYNGQTRNYPHIRMIWWCGGNPYHHHQDLNRLRAGWQKPEIIIVNEPYWTATAKHADIVLPATTSYERNDLTMTGDYSNMHIVPMKKLVEPQGEAKNDYDIFHDLAKRFGVDAAYSEGKTEMQWLKSFYDEAQQSARQQRIAMPLFQQFWEENKVYENPRDPKADRYVRYADYREDPILNPLGTPSGKIELYSKTIEAMHYDDCLPHASWLPPVEYLGNAPAEYPLQLVTPHSHYRLHSQLNQTSLREQYAVADREPLWIHPEDAAARGIQTGDLVRVYNGRGQVLAGAVISERIKKNIVALHEGAWYDPADGSPNALCKNGCGNVLAIDRGTSRLAQGNTGYTAVVNVEKYMGDAPTLTAFTPPKMAEI</sequence>
<gene>
    <name evidence="13" type="primary">torA</name>
    <name evidence="13" type="ORF">HMPREF0198_1589</name>
</gene>
<dbReference type="Gene3D" id="3.90.55.10">
    <property type="entry name" value="Dimethylsulfoxide Reductase, domain 3"/>
    <property type="match status" value="1"/>
</dbReference>
<dbReference type="CDD" id="cd02769">
    <property type="entry name" value="MopB_DMSOR-BSOR-TMAOR"/>
    <property type="match status" value="1"/>
</dbReference>
<dbReference type="NCBIfam" id="TIGR00509">
    <property type="entry name" value="bisC_fam"/>
    <property type="match status" value="1"/>
</dbReference>
<comment type="caution">
    <text evidence="13">The sequence shown here is derived from an EMBL/GenBank/DDBJ whole genome shotgun (WGS) entry which is preliminary data.</text>
</comment>
<evidence type="ECO:0000256" key="8">
    <source>
        <dbReference type="ARBA" id="ARBA00023002"/>
    </source>
</evidence>
<dbReference type="Gene3D" id="2.40.40.20">
    <property type="match status" value="1"/>
</dbReference>
<evidence type="ECO:0000256" key="7">
    <source>
        <dbReference type="ARBA" id="ARBA00022764"/>
    </source>
</evidence>
<dbReference type="InterPro" id="IPR041460">
    <property type="entry name" value="Molybdopterin_N"/>
</dbReference>
<feature type="binding site" evidence="9">
    <location>
        <position position="153"/>
    </location>
    <ligand>
        <name>Mo-bis(molybdopterin guanine dinucleotide)</name>
        <dbReference type="ChEBI" id="CHEBI:60539"/>
    </ligand>
</feature>
<evidence type="ECO:0000256" key="6">
    <source>
        <dbReference type="ARBA" id="ARBA00022729"/>
    </source>
</evidence>
<dbReference type="Gene3D" id="3.40.50.740">
    <property type="match status" value="1"/>
</dbReference>
<comment type="similarity">
    <text evidence="2">Belongs to the prokaryotic molybdopterin-containing oxidoreductase family.</text>
</comment>
<dbReference type="EMBL" id="ACKY01000095">
    <property type="protein sequence ID" value="EEV88282.1"/>
    <property type="molecule type" value="Genomic_DNA"/>
</dbReference>
<comment type="cofactor">
    <cofactor evidence="9">
        <name>Mo-bis(molybdopterin guanine dinucleotide)</name>
        <dbReference type="ChEBI" id="CHEBI:60539"/>
    </cofactor>
    <text evidence="9">Binds 1 molybdenum-bis(molybdopterin guanine dinucleotide) (Mo-bis-MGD) cofactor per subunit.</text>
</comment>
<evidence type="ECO:0000259" key="10">
    <source>
        <dbReference type="Pfam" id="PF00384"/>
    </source>
</evidence>
<keyword evidence="8 13" id="KW-0560">Oxidoreductase</keyword>
<keyword evidence="7" id="KW-0574">Periplasm</keyword>
<dbReference type="InterPro" id="IPR009010">
    <property type="entry name" value="Asp_de-COase-like_dom_sf"/>
</dbReference>
<evidence type="ECO:0000313" key="14">
    <source>
        <dbReference type="Proteomes" id="UP000004870"/>
    </source>
</evidence>
<dbReference type="GO" id="GO:0009055">
    <property type="term" value="F:electron transfer activity"/>
    <property type="evidence" value="ECO:0007669"/>
    <property type="project" value="TreeGrafter"/>
</dbReference>
<evidence type="ECO:0000256" key="1">
    <source>
        <dbReference type="ARBA" id="ARBA00004418"/>
    </source>
</evidence>
<dbReference type="InterPro" id="IPR006657">
    <property type="entry name" value="MoPterin_dinucl-bd_dom"/>
</dbReference>
<dbReference type="CDD" id="cd02793">
    <property type="entry name" value="MopB_CT_DMSOR-BSOR-TMAOR"/>
    <property type="match status" value="1"/>
</dbReference>
<dbReference type="PROSITE" id="PS51318">
    <property type="entry name" value="TAT"/>
    <property type="match status" value="1"/>
</dbReference>
<feature type="domain" description="Molybdopterin oxidoreductase" evidence="10">
    <location>
        <begin position="89"/>
        <end position="564"/>
    </location>
</feature>
<organism evidence="13 14">
    <name type="scientific">Cardiobacterium hominis (strain ATCC 15826 / DSM 8339 / NCTC 10426 / 6573)</name>
    <dbReference type="NCBI Taxonomy" id="638300"/>
    <lineage>
        <taxon>Bacteria</taxon>
        <taxon>Pseudomonadati</taxon>
        <taxon>Pseudomonadota</taxon>
        <taxon>Gammaproteobacteria</taxon>
        <taxon>Cardiobacteriales</taxon>
        <taxon>Cardiobacteriaceae</taxon>
        <taxon>Cardiobacterium</taxon>
    </lineage>
</organism>
<dbReference type="Proteomes" id="UP000004870">
    <property type="component" value="Unassembled WGS sequence"/>
</dbReference>
<evidence type="ECO:0000259" key="12">
    <source>
        <dbReference type="Pfam" id="PF18364"/>
    </source>
</evidence>
<feature type="binding site" evidence="9">
    <location>
        <position position="477"/>
    </location>
    <ligand>
        <name>Mo-bis(molybdopterin guanine dinucleotide)</name>
        <dbReference type="ChEBI" id="CHEBI:60539"/>
    </ligand>
</feature>
<dbReference type="InterPro" id="IPR006656">
    <property type="entry name" value="Mopterin_OxRdtase"/>
</dbReference>
<dbReference type="FunFam" id="2.40.40.20:FF:000009">
    <property type="entry name" value="Biotin sulfoxide reductase 2"/>
    <property type="match status" value="1"/>
</dbReference>